<protein>
    <recommendedName>
        <fullName evidence="9">Glycosyltransferase RgtA/B/C/D-like domain-containing protein</fullName>
    </recommendedName>
</protein>
<dbReference type="PANTHER" id="PTHR33908">
    <property type="entry name" value="MANNOSYLTRANSFERASE YKCB-RELATED"/>
    <property type="match status" value="1"/>
</dbReference>
<evidence type="ECO:0000313" key="10">
    <source>
        <dbReference type="EMBL" id="PJE57853.1"/>
    </source>
</evidence>
<evidence type="ECO:0000256" key="3">
    <source>
        <dbReference type="ARBA" id="ARBA00022676"/>
    </source>
</evidence>
<evidence type="ECO:0000256" key="7">
    <source>
        <dbReference type="ARBA" id="ARBA00023136"/>
    </source>
</evidence>
<feature type="transmembrane region" description="Helical" evidence="8">
    <location>
        <begin position="33"/>
        <end position="53"/>
    </location>
</feature>
<sequence length="488" mass="55290">MALKEILCLNKFMEIEKKRFRAKTIFKKYRLEIALFVVALVVRLVLAVFLTGYETKIGGLDNFSDSNYPIVGGDSHEYNILANNLIKYGIFSQSPAEPFYSDSFRIPGYPLFLAVISKFFGGAWGIIIIQSILSALSVVILFKIATNFVSRKLAGLTAWFFVFEPVNVYFSVLIFSESLFTFLILSSIYIFINKETTLNNFVNFFLLGLILGIGTMVRVIGLFVPMILFFFGYLLYGRINNLKKSLAFLACILVGFILVIAPWSLRNKKLFNSFSLSSVSLYNLVYYHIPRFYEAELGQDPKQVGADIFEESGGTILSEAEYNSLSNAPHLQAVADKYLDGHRIKFYWFFISHSLSLYVVGGWRNIAEYLKFLPQKVIPLGQMIFKGKLSEVVRNLINGGLSSYLLVLGTLFWIGIDLLMIVGVFMSSRGFANSWGKACLMTFFVLILYFMVAPWPEAGARMRIPAEPFMFLLAMVGLEHILTLINHE</sequence>
<keyword evidence="3" id="KW-0328">Glycosyltransferase</keyword>
<feature type="transmembrane region" description="Helical" evidence="8">
    <location>
        <begin position="438"/>
        <end position="456"/>
    </location>
</feature>
<comment type="subcellular location">
    <subcellularLocation>
        <location evidence="1">Cell membrane</location>
        <topology evidence="1">Multi-pass membrane protein</topology>
    </subcellularLocation>
</comment>
<dbReference type="GO" id="GO:0016763">
    <property type="term" value="F:pentosyltransferase activity"/>
    <property type="evidence" value="ECO:0007669"/>
    <property type="project" value="TreeGrafter"/>
</dbReference>
<feature type="transmembrane region" description="Helical" evidence="8">
    <location>
        <begin position="166"/>
        <end position="192"/>
    </location>
</feature>
<feature type="transmembrane region" description="Helical" evidence="8">
    <location>
        <begin position="246"/>
        <end position="265"/>
    </location>
</feature>
<dbReference type="EMBL" id="PFDW01000075">
    <property type="protein sequence ID" value="PJE57853.1"/>
    <property type="molecule type" value="Genomic_DNA"/>
</dbReference>
<evidence type="ECO:0000256" key="4">
    <source>
        <dbReference type="ARBA" id="ARBA00022679"/>
    </source>
</evidence>
<dbReference type="GO" id="GO:0005886">
    <property type="term" value="C:plasma membrane"/>
    <property type="evidence" value="ECO:0007669"/>
    <property type="project" value="UniProtKB-SubCell"/>
</dbReference>
<comment type="caution">
    <text evidence="10">The sequence shown here is derived from an EMBL/GenBank/DDBJ whole genome shotgun (WGS) entry which is preliminary data.</text>
</comment>
<evidence type="ECO:0000259" key="9">
    <source>
        <dbReference type="Pfam" id="PF13231"/>
    </source>
</evidence>
<evidence type="ECO:0000256" key="6">
    <source>
        <dbReference type="ARBA" id="ARBA00022989"/>
    </source>
</evidence>
<feature type="transmembrane region" description="Helical" evidence="8">
    <location>
        <begin position="346"/>
        <end position="366"/>
    </location>
</feature>
<keyword evidence="4" id="KW-0808">Transferase</keyword>
<dbReference type="Proteomes" id="UP000231450">
    <property type="component" value="Unassembled WGS sequence"/>
</dbReference>
<evidence type="ECO:0000256" key="2">
    <source>
        <dbReference type="ARBA" id="ARBA00022475"/>
    </source>
</evidence>
<accession>A0A2M8KD83</accession>
<feature type="domain" description="Glycosyltransferase RgtA/B/C/D-like" evidence="9">
    <location>
        <begin position="107"/>
        <end position="262"/>
    </location>
</feature>
<keyword evidence="6 8" id="KW-1133">Transmembrane helix</keyword>
<organism evidence="10 11">
    <name type="scientific">Candidatus Portnoybacteria bacterium CG10_big_fil_rev_8_21_14_0_10_36_7</name>
    <dbReference type="NCBI Taxonomy" id="1974812"/>
    <lineage>
        <taxon>Bacteria</taxon>
        <taxon>Candidatus Portnoyibacteriota</taxon>
    </lineage>
</organism>
<gene>
    <name evidence="10" type="ORF">COU81_03840</name>
</gene>
<proteinExistence type="predicted"/>
<evidence type="ECO:0000256" key="1">
    <source>
        <dbReference type="ARBA" id="ARBA00004651"/>
    </source>
</evidence>
<evidence type="ECO:0000313" key="11">
    <source>
        <dbReference type="Proteomes" id="UP000231450"/>
    </source>
</evidence>
<dbReference type="AlphaFoldDB" id="A0A2M8KD83"/>
<keyword evidence="7 8" id="KW-0472">Membrane</keyword>
<evidence type="ECO:0000256" key="5">
    <source>
        <dbReference type="ARBA" id="ARBA00022692"/>
    </source>
</evidence>
<keyword evidence="5 8" id="KW-0812">Transmembrane</keyword>
<keyword evidence="2" id="KW-1003">Cell membrane</keyword>
<feature type="transmembrane region" description="Helical" evidence="8">
    <location>
        <begin position="119"/>
        <end position="145"/>
    </location>
</feature>
<dbReference type="GO" id="GO:0009103">
    <property type="term" value="P:lipopolysaccharide biosynthetic process"/>
    <property type="evidence" value="ECO:0007669"/>
    <property type="project" value="UniProtKB-ARBA"/>
</dbReference>
<reference evidence="11" key="1">
    <citation type="submission" date="2017-09" db="EMBL/GenBank/DDBJ databases">
        <title>Depth-based differentiation of microbial function through sediment-hosted aquifers and enrichment of novel symbionts in the deep terrestrial subsurface.</title>
        <authorList>
            <person name="Probst A.J."/>
            <person name="Ladd B."/>
            <person name="Jarett J.K."/>
            <person name="Geller-Mcgrath D.E."/>
            <person name="Sieber C.M.K."/>
            <person name="Emerson J.B."/>
            <person name="Anantharaman K."/>
            <person name="Thomas B.C."/>
            <person name="Malmstrom R."/>
            <person name="Stieglmeier M."/>
            <person name="Klingl A."/>
            <person name="Woyke T."/>
            <person name="Ryan C.M."/>
            <person name="Banfield J.F."/>
        </authorList>
    </citation>
    <scope>NUCLEOTIDE SEQUENCE [LARGE SCALE GENOMIC DNA]</scope>
</reference>
<feature type="transmembrane region" description="Helical" evidence="8">
    <location>
        <begin position="404"/>
        <end position="426"/>
    </location>
</feature>
<dbReference type="Pfam" id="PF13231">
    <property type="entry name" value="PMT_2"/>
    <property type="match status" value="1"/>
</dbReference>
<dbReference type="InterPro" id="IPR038731">
    <property type="entry name" value="RgtA/B/C-like"/>
</dbReference>
<name>A0A2M8KD83_9BACT</name>
<evidence type="ECO:0000256" key="8">
    <source>
        <dbReference type="SAM" id="Phobius"/>
    </source>
</evidence>
<feature type="transmembrane region" description="Helical" evidence="8">
    <location>
        <begin position="204"/>
        <end position="234"/>
    </location>
</feature>
<dbReference type="InterPro" id="IPR050297">
    <property type="entry name" value="LipidA_mod_glycosyltrf_83"/>
</dbReference>
<dbReference type="PANTHER" id="PTHR33908:SF11">
    <property type="entry name" value="MEMBRANE PROTEIN"/>
    <property type="match status" value="1"/>
</dbReference>